<keyword evidence="2" id="KW-1185">Reference proteome</keyword>
<proteinExistence type="predicted"/>
<gene>
    <name evidence="1" type="ORF">SPARVUS_LOCUS8986437</name>
</gene>
<sequence>ICQESLSSHQSIKPLKNLSSDISWSSLDVSTYVSCAVVVGFQPSLPWPCLSTEHLVLLGTSGRLQFWNMTALEDNGFLVASLLILLKSMELNLCLFFLKTFLATLL</sequence>
<protein>
    <submittedName>
        <fullName evidence="1">Uncharacterized protein</fullName>
    </submittedName>
</protein>
<organism evidence="1 2">
    <name type="scientific">Staurois parvus</name>
    <dbReference type="NCBI Taxonomy" id="386267"/>
    <lineage>
        <taxon>Eukaryota</taxon>
        <taxon>Metazoa</taxon>
        <taxon>Chordata</taxon>
        <taxon>Craniata</taxon>
        <taxon>Vertebrata</taxon>
        <taxon>Euteleostomi</taxon>
        <taxon>Amphibia</taxon>
        <taxon>Batrachia</taxon>
        <taxon>Anura</taxon>
        <taxon>Neobatrachia</taxon>
        <taxon>Ranoidea</taxon>
        <taxon>Ranidae</taxon>
        <taxon>Staurois</taxon>
    </lineage>
</organism>
<reference evidence="1" key="1">
    <citation type="submission" date="2023-05" db="EMBL/GenBank/DDBJ databases">
        <authorList>
            <person name="Stuckert A."/>
        </authorList>
    </citation>
    <scope>NUCLEOTIDE SEQUENCE</scope>
</reference>
<comment type="caution">
    <text evidence="1">The sequence shown here is derived from an EMBL/GenBank/DDBJ whole genome shotgun (WGS) entry which is preliminary data.</text>
</comment>
<feature type="non-terminal residue" evidence="1">
    <location>
        <position position="1"/>
    </location>
</feature>
<dbReference type="EMBL" id="CATNWA010015042">
    <property type="protein sequence ID" value="CAI9578848.1"/>
    <property type="molecule type" value="Genomic_DNA"/>
</dbReference>
<accession>A0ABN9E2L0</accession>
<feature type="non-terminal residue" evidence="1">
    <location>
        <position position="106"/>
    </location>
</feature>
<evidence type="ECO:0000313" key="1">
    <source>
        <dbReference type="EMBL" id="CAI9578848.1"/>
    </source>
</evidence>
<name>A0ABN9E2L0_9NEOB</name>
<dbReference type="Proteomes" id="UP001162483">
    <property type="component" value="Unassembled WGS sequence"/>
</dbReference>
<evidence type="ECO:0000313" key="2">
    <source>
        <dbReference type="Proteomes" id="UP001162483"/>
    </source>
</evidence>